<reference evidence="2" key="1">
    <citation type="journal article" date="2015" name="Genome Announc.">
        <title>Draft Genome Sequence of Tolypothrix boutellei Strain VB521301.</title>
        <authorList>
            <person name="Chandrababunaidu M.M."/>
            <person name="Singh D."/>
            <person name="Sen D."/>
            <person name="Bhan S."/>
            <person name="Das S."/>
            <person name="Gupta A."/>
            <person name="Adhikary S.P."/>
            <person name="Tripathy S."/>
        </authorList>
    </citation>
    <scope>NUCLEOTIDE SEQUENCE</scope>
    <source>
        <strain evidence="2">VB521301</strain>
    </source>
</reference>
<dbReference type="InterPro" id="IPR011042">
    <property type="entry name" value="6-blade_b-propeller_TolB-like"/>
</dbReference>
<dbReference type="STRING" id="1479485.DA73_0217815"/>
<sequence length="432" mass="48772">MISKKLVLISIGSLLISIATISFMGQKAAITVSKNTVLAATPLILVGEYGQEGVFLGLPSRKERNELSDLLGQNPQLTEERNVHRKVYKAKLISFDKLQKKQSSKAFSQYEVKFKDKVTAQEHTLDLLSFESKDGIIFVAEPGSETPHLIPKPTDISQQLFQHDQNLYILDTKTLQVKAIGDEQAQYTTKQKIKDLPDLGIEHGRILHWIQQPNWSPDGNTIAFLSNRNRIESNHIEVWIHDLITNQELKVYHRENTTPHILGWTADNKILINESKHTGGGGVLVAIDPKTGLRQEFISGDFVGQSDDRQTVLYVKRNSRHGELYALNLSNGTSQLLYKTPIEESLSIGQIDFSKDSTRFAIGLLNKKTGVESFLVYNLQTKNTKRLELPQGKRFYGRMTVKWLGDELAVPVESRNLNLQYSEAETLLMSTF</sequence>
<dbReference type="OrthoDB" id="499686at2"/>
<dbReference type="Gene3D" id="2.120.10.30">
    <property type="entry name" value="TolB, C-terminal domain"/>
    <property type="match status" value="1"/>
</dbReference>
<protein>
    <submittedName>
        <fullName evidence="2">Uncharacterized protein</fullName>
    </submittedName>
</protein>
<reference evidence="1" key="2">
    <citation type="submission" date="2019-11" db="EMBL/GenBank/DDBJ databases">
        <title>Improved Assembly of Tolypothrix boutellei genome.</title>
        <authorList>
            <person name="Sarangi A.N."/>
            <person name="Mukherjee M."/>
            <person name="Ghosh S."/>
            <person name="Singh D."/>
            <person name="Das A."/>
            <person name="Kant S."/>
            <person name="Prusty A."/>
            <person name="Tripathy S."/>
        </authorList>
    </citation>
    <scope>NUCLEOTIDE SEQUENCE</scope>
    <source>
        <strain evidence="1">VB521301</strain>
    </source>
</reference>
<proteinExistence type="predicted"/>
<accession>A0A0C1N6V2</accession>
<dbReference type="EMBL" id="JHEG02000048">
    <property type="protein sequence ID" value="KIE10417.1"/>
    <property type="molecule type" value="Genomic_DNA"/>
</dbReference>
<dbReference type="AlphaFoldDB" id="A0A0C1N6V2"/>
<evidence type="ECO:0000313" key="1">
    <source>
        <dbReference type="EMBL" id="KAF3886393.1"/>
    </source>
</evidence>
<keyword evidence="3" id="KW-1185">Reference proteome</keyword>
<gene>
    <name evidence="2" type="ORF">DA73_0217815</name>
    <name evidence="1" type="ORF">DA73_0400013580</name>
</gene>
<comment type="caution">
    <text evidence="2">The sequence shown here is derived from an EMBL/GenBank/DDBJ whole genome shotgun (WGS) entry which is preliminary data.</text>
</comment>
<evidence type="ECO:0000313" key="2">
    <source>
        <dbReference type="EMBL" id="KIE10417.1"/>
    </source>
</evidence>
<dbReference type="Pfam" id="PF07676">
    <property type="entry name" value="PD40"/>
    <property type="match status" value="1"/>
</dbReference>
<dbReference type="Proteomes" id="UP000029738">
    <property type="component" value="Unassembled WGS sequence"/>
</dbReference>
<name>A0A0C1N6V2_9CYAN</name>
<organism evidence="2">
    <name type="scientific">Tolypothrix bouteillei VB521301</name>
    <dbReference type="NCBI Taxonomy" id="1479485"/>
    <lineage>
        <taxon>Bacteria</taxon>
        <taxon>Bacillati</taxon>
        <taxon>Cyanobacteriota</taxon>
        <taxon>Cyanophyceae</taxon>
        <taxon>Nostocales</taxon>
        <taxon>Tolypothrichaceae</taxon>
        <taxon>Tolypothrix</taxon>
    </lineage>
</organism>
<evidence type="ECO:0000313" key="3">
    <source>
        <dbReference type="Proteomes" id="UP000029738"/>
    </source>
</evidence>
<dbReference type="InterPro" id="IPR011659">
    <property type="entry name" value="WD40"/>
</dbReference>
<dbReference type="EMBL" id="JHEG04000001">
    <property type="protein sequence ID" value="KAF3886393.1"/>
    <property type="molecule type" value="Genomic_DNA"/>
</dbReference>
<dbReference type="SUPFAM" id="SSF82171">
    <property type="entry name" value="DPP6 N-terminal domain-like"/>
    <property type="match status" value="1"/>
</dbReference>
<dbReference type="RefSeq" id="WP_050045759.1">
    <property type="nucleotide sequence ID" value="NZ_JHEG04000001.1"/>
</dbReference>